<dbReference type="GO" id="GO:0016020">
    <property type="term" value="C:membrane"/>
    <property type="evidence" value="ECO:0007669"/>
    <property type="project" value="UniProtKB-SubCell"/>
</dbReference>
<evidence type="ECO:0000256" key="4">
    <source>
        <dbReference type="ARBA" id="ARBA00022989"/>
    </source>
</evidence>
<evidence type="ECO:0000256" key="1">
    <source>
        <dbReference type="ARBA" id="ARBA00004167"/>
    </source>
</evidence>
<dbReference type="InterPro" id="IPR015943">
    <property type="entry name" value="WD40/YVTN_repeat-like_dom_sf"/>
</dbReference>
<keyword evidence="4" id="KW-1133">Transmembrane helix</keyword>
<keyword evidence="5" id="KW-0472">Membrane</keyword>
<keyword evidence="2" id="KW-0812">Transmembrane</keyword>
<dbReference type="EMBL" id="UINC01038425">
    <property type="protein sequence ID" value="SVB35423.1"/>
    <property type="molecule type" value="Genomic_DNA"/>
</dbReference>
<feature type="non-terminal residue" evidence="7">
    <location>
        <position position="1"/>
    </location>
</feature>
<dbReference type="NCBIfam" id="TIGR04183">
    <property type="entry name" value="Por_Secre_tail"/>
    <property type="match status" value="1"/>
</dbReference>
<dbReference type="Gene3D" id="2.130.10.130">
    <property type="entry name" value="Integrin alpha, N-terminal"/>
    <property type="match status" value="1"/>
</dbReference>
<dbReference type="Pfam" id="PF13517">
    <property type="entry name" value="FG-GAP_3"/>
    <property type="match status" value="1"/>
</dbReference>
<evidence type="ECO:0000256" key="3">
    <source>
        <dbReference type="ARBA" id="ARBA00022729"/>
    </source>
</evidence>
<dbReference type="InterPro" id="IPR013517">
    <property type="entry name" value="FG-GAP"/>
</dbReference>
<keyword evidence="3" id="KW-0732">Signal</keyword>
<feature type="domain" description="Secretion system C-terminal sorting" evidence="6">
    <location>
        <begin position="479"/>
        <end position="554"/>
    </location>
</feature>
<protein>
    <recommendedName>
        <fullName evidence="6">Secretion system C-terminal sorting domain-containing protein</fullName>
    </recommendedName>
</protein>
<dbReference type="Pfam" id="PF18962">
    <property type="entry name" value="Por_Secre_tail"/>
    <property type="match status" value="1"/>
</dbReference>
<dbReference type="Gene3D" id="2.60.40.4070">
    <property type="match status" value="1"/>
</dbReference>
<organism evidence="7">
    <name type="scientific">marine metagenome</name>
    <dbReference type="NCBI Taxonomy" id="408172"/>
    <lineage>
        <taxon>unclassified sequences</taxon>
        <taxon>metagenomes</taxon>
        <taxon>ecological metagenomes</taxon>
    </lineage>
</organism>
<dbReference type="AlphaFoldDB" id="A0A382DCS5"/>
<dbReference type="PANTHER" id="PTHR21419">
    <property type="match status" value="1"/>
</dbReference>
<dbReference type="InterPro" id="IPR026444">
    <property type="entry name" value="Secre_tail"/>
</dbReference>
<evidence type="ECO:0000256" key="5">
    <source>
        <dbReference type="ARBA" id="ARBA00023136"/>
    </source>
</evidence>
<proteinExistence type="predicted"/>
<accession>A0A382DCS5</accession>
<gene>
    <name evidence="7" type="ORF">METZ01_LOCUS188277</name>
</gene>
<dbReference type="Gene3D" id="2.130.10.10">
    <property type="entry name" value="YVTN repeat-like/Quinoprotein amine dehydrogenase"/>
    <property type="match status" value="1"/>
</dbReference>
<dbReference type="SUPFAM" id="SSF69318">
    <property type="entry name" value="Integrin alpha N-terminal domain"/>
    <property type="match status" value="1"/>
</dbReference>
<evidence type="ECO:0000256" key="2">
    <source>
        <dbReference type="ARBA" id="ARBA00022692"/>
    </source>
</evidence>
<evidence type="ECO:0000313" key="7">
    <source>
        <dbReference type="EMBL" id="SVB35423.1"/>
    </source>
</evidence>
<sequence>VEVSINQFGFPVSTAELRSSPLVIDLDNDGDQEIIIGDNNGFVHIYNSDGSEVQNATFPFDTGNQIWGSAAAADLDRDGYTDFVITSKSKHLYIFDQNGLKTDYNANKYLMGTPAIGNLDDDDDLEVVIGGYSSPSSSNPIFAINPDGSDVDGFPLILGEKTKAGPALVDYNGNGKDDIIIGTDDNNIYLIYDDGTTAPGFPYTTGDKMQAAPTVIDVDGEKIIFAGSNDNNLYAVNSNGSLRFSIQTGDKVQSSPSFLDYNGGQYIFFGSNDDMIYAVDIDGNTLNGWPLEVNGAIGGSVVFSDLDNDNNPEVVAATETGDILALHLDGSYVTYFPIANDFPSSGSPMVIDLDGDNDLEIMAGSGSNLFVADIKDPGNTDNYWNIYRGGINRRGINFVNGNCTDSLACNYDPNGQINNGSCIYKRENKDCSGNCIDGFSEDECGVCGGNGPEDGYDCNGDPFSNLINIFSDIYSISDIYPNPFNPLTTIKYGLTDYMPVKISVYDLSGRRIKILINDYQQPGYHSVVWDASSYPSGLYFIQIKTNKYGNTRKVLLIK</sequence>
<dbReference type="PANTHER" id="PTHR21419:SF23">
    <property type="entry name" value="PROTEIN DEFECTIVE IN EXINE FORMATION 1"/>
    <property type="match status" value="1"/>
</dbReference>
<comment type="subcellular location">
    <subcellularLocation>
        <location evidence="1">Membrane</location>
        <topology evidence="1">Single-pass membrane protein</topology>
    </subcellularLocation>
</comment>
<dbReference type="InterPro" id="IPR045232">
    <property type="entry name" value="FAM234"/>
</dbReference>
<evidence type="ECO:0000259" key="6">
    <source>
        <dbReference type="Pfam" id="PF18962"/>
    </source>
</evidence>
<dbReference type="InterPro" id="IPR028994">
    <property type="entry name" value="Integrin_alpha_N"/>
</dbReference>
<name>A0A382DCS5_9ZZZZ</name>
<reference evidence="7" key="1">
    <citation type="submission" date="2018-05" db="EMBL/GenBank/DDBJ databases">
        <authorList>
            <person name="Lanie J.A."/>
            <person name="Ng W.-L."/>
            <person name="Kazmierczak K.M."/>
            <person name="Andrzejewski T.M."/>
            <person name="Davidsen T.M."/>
            <person name="Wayne K.J."/>
            <person name="Tettelin H."/>
            <person name="Glass J.I."/>
            <person name="Rusch D."/>
            <person name="Podicherti R."/>
            <person name="Tsui H.-C.T."/>
            <person name="Winkler M.E."/>
        </authorList>
    </citation>
    <scope>NUCLEOTIDE SEQUENCE</scope>
</reference>